<dbReference type="PANTHER" id="PTHR30537">
    <property type="entry name" value="HTH-TYPE TRANSCRIPTIONAL REGULATOR"/>
    <property type="match status" value="1"/>
</dbReference>
<dbReference type="Pfam" id="PF00126">
    <property type="entry name" value="HTH_1"/>
    <property type="match status" value="1"/>
</dbReference>
<dbReference type="GO" id="GO:0043565">
    <property type="term" value="F:sequence-specific DNA binding"/>
    <property type="evidence" value="ECO:0007669"/>
    <property type="project" value="TreeGrafter"/>
</dbReference>
<dbReference type="Proteomes" id="UP000095131">
    <property type="component" value="Unassembled WGS sequence"/>
</dbReference>
<dbReference type="InterPro" id="IPR036388">
    <property type="entry name" value="WH-like_DNA-bd_sf"/>
</dbReference>
<dbReference type="GO" id="GO:0006351">
    <property type="term" value="P:DNA-templated transcription"/>
    <property type="evidence" value="ECO:0007669"/>
    <property type="project" value="TreeGrafter"/>
</dbReference>
<dbReference type="RefSeq" id="WP_009385464.1">
    <property type="nucleotide sequence ID" value="NZ_CP134278.1"/>
</dbReference>
<dbReference type="PANTHER" id="PTHR30537:SF10">
    <property type="entry name" value="TRANSCRIPTIONAL REGULATOR-RELATED"/>
    <property type="match status" value="1"/>
</dbReference>
<dbReference type="EMBL" id="MDCJ01000007">
    <property type="protein sequence ID" value="ODS05673.1"/>
    <property type="molecule type" value="Genomic_DNA"/>
</dbReference>
<keyword evidence="4" id="KW-0804">Transcription</keyword>
<keyword evidence="2" id="KW-0805">Transcription regulation</keyword>
<dbReference type="PATRIC" id="fig|45658.8.peg.4824"/>
<dbReference type="Gene3D" id="3.40.190.290">
    <property type="match status" value="1"/>
</dbReference>
<dbReference type="FunFam" id="3.40.190.290:FF:000001">
    <property type="entry name" value="Transcriptional regulator, LysR family"/>
    <property type="match status" value="1"/>
</dbReference>
<feature type="domain" description="HTH lysR-type" evidence="5">
    <location>
        <begin position="10"/>
        <end position="59"/>
    </location>
</feature>
<comment type="similarity">
    <text evidence="1">Belongs to the LysR transcriptional regulatory family.</text>
</comment>
<dbReference type="SUPFAM" id="SSF46785">
    <property type="entry name" value="Winged helix' DNA-binding domain"/>
    <property type="match status" value="1"/>
</dbReference>
<dbReference type="InterPro" id="IPR036390">
    <property type="entry name" value="WH_DNA-bd_sf"/>
</dbReference>
<sequence>MAIWEGVSEFVAVAETNSFTGAARKLNTSVAQISRRVAALEDRLAVKLLHRTTRKVTLTEAGQVYFEQCKLLVEGLELAELAVTQLQTAPKGKLKITAPVTYGEMHIAPLLHEFLLLYPQLDLELNLTNQTVDLIENGYDIAIRLGRLRDSTMIAKRLSSRQLYVCASPDYIQRYGAPHTLSELSHHQCLVGSVEYWHFQDKKSEKSLRVSGRIQCNSGFSLLDAAKRGLGLVQLPDYYVQAGLDSGELVEVLKEYRDEREGIWALFPQNRNLSPKVRLLIDFLAEKMAD</sequence>
<name>A0A1E3WIP8_9VIBR</name>
<evidence type="ECO:0000259" key="5">
    <source>
        <dbReference type="PROSITE" id="PS50931"/>
    </source>
</evidence>
<evidence type="ECO:0000256" key="4">
    <source>
        <dbReference type="ARBA" id="ARBA00023163"/>
    </source>
</evidence>
<protein>
    <submittedName>
        <fullName evidence="6">HTH-type transcriptional regulator PtxR</fullName>
    </submittedName>
</protein>
<evidence type="ECO:0000313" key="6">
    <source>
        <dbReference type="EMBL" id="ODS05673.1"/>
    </source>
</evidence>
<evidence type="ECO:0000256" key="2">
    <source>
        <dbReference type="ARBA" id="ARBA00023015"/>
    </source>
</evidence>
<dbReference type="FunFam" id="1.10.10.10:FF:000001">
    <property type="entry name" value="LysR family transcriptional regulator"/>
    <property type="match status" value="1"/>
</dbReference>
<reference evidence="6 7" key="1">
    <citation type="submission" date="2016-08" db="EMBL/GenBank/DDBJ databases">
        <title>Genome sequencing of Vibrio scophthalmi strain FP3289, an isolated from Paralichthys olivaceus.</title>
        <authorList>
            <person name="Han H.-J."/>
        </authorList>
    </citation>
    <scope>NUCLEOTIDE SEQUENCE [LARGE SCALE GENOMIC DNA]</scope>
    <source>
        <strain evidence="6 7">FP3289</strain>
    </source>
</reference>
<dbReference type="InterPro" id="IPR000847">
    <property type="entry name" value="LysR_HTH_N"/>
</dbReference>
<keyword evidence="3" id="KW-0238">DNA-binding</keyword>
<accession>A0A1E3WIP8</accession>
<proteinExistence type="inferred from homology"/>
<organism evidence="6 7">
    <name type="scientific">Vibrio scophthalmi</name>
    <dbReference type="NCBI Taxonomy" id="45658"/>
    <lineage>
        <taxon>Bacteria</taxon>
        <taxon>Pseudomonadati</taxon>
        <taxon>Pseudomonadota</taxon>
        <taxon>Gammaproteobacteria</taxon>
        <taxon>Vibrionales</taxon>
        <taxon>Vibrionaceae</taxon>
        <taxon>Vibrio</taxon>
    </lineage>
</organism>
<dbReference type="AlphaFoldDB" id="A0A1E3WIP8"/>
<evidence type="ECO:0000256" key="3">
    <source>
        <dbReference type="ARBA" id="ARBA00023125"/>
    </source>
</evidence>
<dbReference type="Gene3D" id="1.10.10.10">
    <property type="entry name" value="Winged helix-like DNA-binding domain superfamily/Winged helix DNA-binding domain"/>
    <property type="match status" value="1"/>
</dbReference>
<dbReference type="SUPFAM" id="SSF53850">
    <property type="entry name" value="Periplasmic binding protein-like II"/>
    <property type="match status" value="1"/>
</dbReference>
<dbReference type="Pfam" id="PF03466">
    <property type="entry name" value="LysR_substrate"/>
    <property type="match status" value="1"/>
</dbReference>
<evidence type="ECO:0000313" key="7">
    <source>
        <dbReference type="Proteomes" id="UP000095131"/>
    </source>
</evidence>
<comment type="caution">
    <text evidence="6">The sequence shown here is derived from an EMBL/GenBank/DDBJ whole genome shotgun (WGS) entry which is preliminary data.</text>
</comment>
<evidence type="ECO:0000256" key="1">
    <source>
        <dbReference type="ARBA" id="ARBA00009437"/>
    </source>
</evidence>
<dbReference type="InterPro" id="IPR058163">
    <property type="entry name" value="LysR-type_TF_proteobact-type"/>
</dbReference>
<gene>
    <name evidence="6" type="ORF">VSF3289_04814</name>
</gene>
<dbReference type="InterPro" id="IPR005119">
    <property type="entry name" value="LysR_subst-bd"/>
</dbReference>
<dbReference type="OrthoDB" id="9786526at2"/>
<dbReference type="GO" id="GO:0003700">
    <property type="term" value="F:DNA-binding transcription factor activity"/>
    <property type="evidence" value="ECO:0007669"/>
    <property type="project" value="InterPro"/>
</dbReference>
<dbReference type="PROSITE" id="PS50931">
    <property type="entry name" value="HTH_LYSR"/>
    <property type="match status" value="1"/>
</dbReference>